<evidence type="ECO:0000256" key="2">
    <source>
        <dbReference type="ARBA" id="ARBA00001947"/>
    </source>
</evidence>
<dbReference type="EC" id="3.5.1.18" evidence="5"/>
<dbReference type="Gene3D" id="3.30.70.360">
    <property type="match status" value="1"/>
</dbReference>
<dbReference type="Pfam" id="PF01546">
    <property type="entry name" value="Peptidase_M20"/>
    <property type="match status" value="1"/>
</dbReference>
<evidence type="ECO:0000256" key="8">
    <source>
        <dbReference type="ARBA" id="ARBA00022801"/>
    </source>
</evidence>
<dbReference type="InterPro" id="IPR001261">
    <property type="entry name" value="ArgE/DapE_CS"/>
</dbReference>
<gene>
    <name evidence="13" type="primary">dapE_5</name>
    <name evidence="13" type="ORF">AULFYP135_02183</name>
</gene>
<evidence type="ECO:0000256" key="9">
    <source>
        <dbReference type="ARBA" id="ARBA00022833"/>
    </source>
</evidence>
<dbReference type="AlphaFoldDB" id="A0A6N2V002"/>
<keyword evidence="10" id="KW-0170">Cobalt</keyword>
<evidence type="ECO:0000256" key="4">
    <source>
        <dbReference type="ARBA" id="ARBA00006247"/>
    </source>
</evidence>
<dbReference type="SUPFAM" id="SSF53187">
    <property type="entry name" value="Zn-dependent exopeptidases"/>
    <property type="match status" value="1"/>
</dbReference>
<dbReference type="CDD" id="cd08659">
    <property type="entry name" value="M20_ArgE_DapE-like"/>
    <property type="match status" value="1"/>
</dbReference>
<dbReference type="InterPro" id="IPR010182">
    <property type="entry name" value="ArgE/DapE"/>
</dbReference>
<feature type="domain" description="Peptidase M20 dimerisation" evidence="12">
    <location>
        <begin position="180"/>
        <end position="285"/>
    </location>
</feature>
<dbReference type="NCBIfam" id="TIGR01910">
    <property type="entry name" value="DapE-ArgE"/>
    <property type="match status" value="1"/>
</dbReference>
<keyword evidence="8 13" id="KW-0378">Hydrolase</keyword>
<dbReference type="EMBL" id="CACRSL010000005">
    <property type="protein sequence ID" value="VYT23428.1"/>
    <property type="molecule type" value="Genomic_DNA"/>
</dbReference>
<evidence type="ECO:0000256" key="11">
    <source>
        <dbReference type="ARBA" id="ARBA00051301"/>
    </source>
</evidence>
<dbReference type="PROSITE" id="PS00758">
    <property type="entry name" value="ARGE_DAPE_CPG2_1"/>
    <property type="match status" value="1"/>
</dbReference>
<dbReference type="GO" id="GO:0046872">
    <property type="term" value="F:metal ion binding"/>
    <property type="evidence" value="ECO:0007669"/>
    <property type="project" value="UniProtKB-KW"/>
</dbReference>
<dbReference type="SUPFAM" id="SSF55031">
    <property type="entry name" value="Bacterial exopeptidase dimerisation domain"/>
    <property type="match status" value="1"/>
</dbReference>
<comment type="similarity">
    <text evidence="4">Belongs to the peptidase M20A family.</text>
</comment>
<dbReference type="InterPro" id="IPR011650">
    <property type="entry name" value="Peptidase_M20_dimer"/>
</dbReference>
<evidence type="ECO:0000256" key="10">
    <source>
        <dbReference type="ARBA" id="ARBA00023285"/>
    </source>
</evidence>
<evidence type="ECO:0000313" key="13">
    <source>
        <dbReference type="EMBL" id="VYT23428.1"/>
    </source>
</evidence>
<dbReference type="GO" id="GO:0009089">
    <property type="term" value="P:lysine biosynthetic process via diaminopimelate"/>
    <property type="evidence" value="ECO:0007669"/>
    <property type="project" value="UniProtKB-UniPathway"/>
</dbReference>
<evidence type="ECO:0000256" key="7">
    <source>
        <dbReference type="ARBA" id="ARBA00022723"/>
    </source>
</evidence>
<comment type="pathway">
    <text evidence="3">Amino-acid biosynthesis; L-lysine biosynthesis via DAP pathway; LL-2,6-diaminopimelate from (S)-tetrahydrodipicolinate (succinylase route): step 3/3.</text>
</comment>
<evidence type="ECO:0000256" key="6">
    <source>
        <dbReference type="ARBA" id="ARBA00016853"/>
    </source>
</evidence>
<name>A0A6N2V002_9FIRM</name>
<keyword evidence="9" id="KW-0862">Zinc</keyword>
<keyword evidence="7" id="KW-0479">Metal-binding</keyword>
<accession>A0A6N2V002</accession>
<sequence>MCPSYDRDQLVLLLQQLIQIPSIAPPGDEAPCADLLAQYLGDCPNLELSFQEIGENRKNLIATLKGTGEKKAILLNGHLDVVPVGERANWKYDPFGAQIVDGTMYGRGTGDMKAGLLALAAALKLHAQSGKPLKGDVVFLATCGEEVDGCGARAFVKDHDMSAFDASIIAEPTGSAVVSAEKGLLWVKIHSAGVTAHGSVPETGVNAIQYLMEALFHIKAGFNPQSIHPTLGKTTMNIGVFHGGMEPNIVPDSAYASIDFRCVPGYDHNDVLQLIDDSIAKVKAEHSDANLWVEILNNRLLISTPDDHPLIQKAVELNRKMGLSTTIEGKVACTDGSILNTVCDTPMLIYGPGESSQAHVYDEYVTLEAFHNNVAFFYDILEELLG</sequence>
<dbReference type="InterPro" id="IPR050072">
    <property type="entry name" value="Peptidase_M20A"/>
</dbReference>
<dbReference type="Gene3D" id="3.40.630.10">
    <property type="entry name" value="Zn peptidases"/>
    <property type="match status" value="2"/>
</dbReference>
<evidence type="ECO:0000256" key="5">
    <source>
        <dbReference type="ARBA" id="ARBA00011921"/>
    </source>
</evidence>
<evidence type="ECO:0000256" key="3">
    <source>
        <dbReference type="ARBA" id="ARBA00005130"/>
    </source>
</evidence>
<comment type="catalytic activity">
    <reaction evidence="11">
        <text>N-succinyl-(2S,6S)-2,6-diaminopimelate + H2O = (2S,6S)-2,6-diaminopimelate + succinate</text>
        <dbReference type="Rhea" id="RHEA:22608"/>
        <dbReference type="ChEBI" id="CHEBI:15377"/>
        <dbReference type="ChEBI" id="CHEBI:30031"/>
        <dbReference type="ChEBI" id="CHEBI:57609"/>
        <dbReference type="ChEBI" id="CHEBI:58087"/>
        <dbReference type="EC" id="3.5.1.18"/>
    </reaction>
</comment>
<dbReference type="InterPro" id="IPR036264">
    <property type="entry name" value="Bact_exopeptidase_dim_dom"/>
</dbReference>
<dbReference type="GO" id="GO:0009014">
    <property type="term" value="F:succinyl-diaminopimelate desuccinylase activity"/>
    <property type="evidence" value="ECO:0007669"/>
    <property type="project" value="UniProtKB-EC"/>
</dbReference>
<dbReference type="PANTHER" id="PTHR43808">
    <property type="entry name" value="ACETYLORNITHINE DEACETYLASE"/>
    <property type="match status" value="1"/>
</dbReference>
<reference evidence="13" key="1">
    <citation type="submission" date="2019-11" db="EMBL/GenBank/DDBJ databases">
        <authorList>
            <person name="Feng L."/>
        </authorList>
    </citation>
    <scope>NUCLEOTIDE SEQUENCE</scope>
    <source>
        <strain evidence="13">AundefinedLFYP135</strain>
    </source>
</reference>
<comment type="cofactor">
    <cofactor evidence="2">
        <name>Zn(2+)</name>
        <dbReference type="ChEBI" id="CHEBI:29105"/>
    </cofactor>
</comment>
<comment type="cofactor">
    <cofactor evidence="1">
        <name>Co(2+)</name>
        <dbReference type="ChEBI" id="CHEBI:48828"/>
    </cofactor>
</comment>
<evidence type="ECO:0000259" key="12">
    <source>
        <dbReference type="Pfam" id="PF07687"/>
    </source>
</evidence>
<dbReference type="UniPathway" id="UPA00034">
    <property type="reaction ID" value="UER00021"/>
</dbReference>
<proteinExistence type="inferred from homology"/>
<evidence type="ECO:0000256" key="1">
    <source>
        <dbReference type="ARBA" id="ARBA00001941"/>
    </source>
</evidence>
<dbReference type="InterPro" id="IPR002933">
    <property type="entry name" value="Peptidase_M20"/>
</dbReference>
<dbReference type="Pfam" id="PF07687">
    <property type="entry name" value="M20_dimer"/>
    <property type="match status" value="1"/>
</dbReference>
<organism evidence="13">
    <name type="scientific">uncultured Anaerotruncus sp</name>
    <dbReference type="NCBI Taxonomy" id="905011"/>
    <lineage>
        <taxon>Bacteria</taxon>
        <taxon>Bacillati</taxon>
        <taxon>Bacillota</taxon>
        <taxon>Clostridia</taxon>
        <taxon>Eubacteriales</taxon>
        <taxon>Oscillospiraceae</taxon>
        <taxon>Anaerotruncus</taxon>
        <taxon>environmental samples</taxon>
    </lineage>
</organism>
<protein>
    <recommendedName>
        <fullName evidence="6">Probable succinyl-diaminopimelate desuccinylase</fullName>
        <ecNumber evidence="5">3.5.1.18</ecNumber>
    </recommendedName>
</protein>